<feature type="compositionally biased region" description="Polar residues" evidence="1">
    <location>
        <begin position="710"/>
        <end position="726"/>
    </location>
</feature>
<feature type="region of interest" description="Disordered" evidence="1">
    <location>
        <begin position="703"/>
        <end position="729"/>
    </location>
</feature>
<evidence type="ECO:0000256" key="1">
    <source>
        <dbReference type="SAM" id="MobiDB-lite"/>
    </source>
</evidence>
<proteinExistence type="predicted"/>
<comment type="caution">
    <text evidence="2">The sequence shown here is derived from an EMBL/GenBank/DDBJ whole genome shotgun (WGS) entry which is preliminary data.</text>
</comment>
<evidence type="ECO:0000313" key="3">
    <source>
        <dbReference type="Proteomes" id="UP000618818"/>
    </source>
</evidence>
<name>A0ABR8NC02_9ACTN</name>
<reference evidence="2 3" key="1">
    <citation type="submission" date="2020-09" db="EMBL/GenBank/DDBJ databases">
        <title>novel species in genus Nocardioides.</title>
        <authorList>
            <person name="Zhang G."/>
        </authorList>
    </citation>
    <scope>NUCLEOTIDE SEQUENCE [LARGE SCALE GENOMIC DNA]</scope>
    <source>
        <strain evidence="2 3">KCTC 39551</strain>
    </source>
</reference>
<organism evidence="2 3">
    <name type="scientific">Nocardioides cavernae</name>
    <dbReference type="NCBI Taxonomy" id="1921566"/>
    <lineage>
        <taxon>Bacteria</taxon>
        <taxon>Bacillati</taxon>
        <taxon>Actinomycetota</taxon>
        <taxon>Actinomycetes</taxon>
        <taxon>Propionibacteriales</taxon>
        <taxon>Nocardioidaceae</taxon>
        <taxon>Nocardioides</taxon>
    </lineage>
</organism>
<accession>A0ABR8NC02</accession>
<sequence length="1669" mass="175568">MARSLPGTDPRRAGRLRAELDRVGAATNPGWEVATAPDSFGRALLEIAAALAEVATTQLDRTAERDALAFVDTLDIPPPSPQAATATVILAPEESRTASTHVPARTQVGVTVGDEEVVFETVRALQASPVRITEVVAVDPGADHLERAPGRVVSTEPPPAPVAVHQVVTAASAGSTVLQVAPAIGLEPGDQVRILQSAYRVAGVDRDLVTLRDPLESALPAGTPLARIEALEIFTLRNLQEHAVYVGHSSLLNLEQPARIELVLTPAGLARRLAGLDLRYAMWGTLKGGDAPDWHALELVGGSVTTLTLRKRWTGTVEKVAVEGRKNRWLRIVHPVPITTVDVTALVDHVALKVASDTLPGPAAPSTPVGSTTITHAFHNAAPLAVTGRFLPFGPTPTRFDIFSLAAPEALSKPGARVDLEVRLADASLLTLVAPLNRPVGTSDTTAYGIGANGLPYSLMISVTSDVRWRVLPTPVNAEGVPVLLDGAAGLLAASVGTSFVSFVVDVLVARDRDGQLWYTGIVGQFTGAWQQLPADVETPVRDLVLVPTVGAGGSSSVGLLRVDGGQLQVLPIGAGGPAPSWETVTTSGTGPDLDQAIALVPVRRAPGQGGTTTDVVLAAEDGTVWFGRVGPVPAGLGATWSRLRAAGARADVRPAATHVRLPDGHTHLWVAWADADDGIGGWWGATDGTGGHVRDAASPGFSAASGSSVQVGTQPWEPSTTQPPTTAVARDNQGHRSVLVWFDEGAADTSTLPRDTTDLPPTDLLIVEPPAGQAAARPLLVLPATGEALVAATVDQLPDKEVTTVLHDGLVIRSEPDPSHYVELVGGQAPGTKKLEAARITHADDRVYEVPGGLRGAQQYRFLQRVDSAVKDLDGTARNSPQLQLDDTDQTTQVDHWLVVGDSAFHVITIVDLTGPVRRVATLDRPLPGVTTNAHATYTPTKKLGAFASVEPADIRTLVQVSPAVAAGDVVRFADGDPRRRVVAADSLRSNGLWWRLGQAWTTTPSTTAAEVLGDPTVGEWTVRALERGYDNPELSWEVFDGDGWRLLESGFVDGTRQLATSGTISFRVPATLAATEIGGREDLWIRARLVGGDYGRPKYVVTSTTVGTTVTQSTSIETSDLHPPEIESIEARFELDGETAPEGVLVVDNLAALDQTGASAADQARFRLFAGARAIDAGVDGPAIYVGLSRQPVSPLVLLAVADDQPVPGTLAVDALTAGGWRRATVDDETDALRRTGLVQVFLSAPLARATRFGRDGFWLRLRPATEAEGVDSGAWRPVVRGLFVNGVPATQARTVVQEILGSSLGEPSLVLELAEIPVLPETVELRVREELSEDEREVLEEERRRSVRISGRPAEAPPVVATVPGVDGAWVLWRRVDSFIDTDGDARVYRLDPGTGRVTFGDGRQGKVPPAGSDAVRAFRYQQGGGAGGNAPAWSDVAVKSALEGIESAVLPVDAAGGVDSPSPVALLHTAPARLRTAGRVVSAADYESQAVAAAAQVVRARCTPPTRPGDPIRVVIAVRDGTRRPVPSLALRSAVARRLRSAGWGGLPARRLVVEPPAYVAVKVTARLRASAALAAQVEQAATDALVGLLHPTDGGPDGSGWPFGRRLWESDVLRTLGTVDGIERVDGVEVSRVDGRALADMPADGLIWAAAEDVDVQVEVVVDP</sequence>
<gene>
    <name evidence="2" type="ORF">IEZ26_13655</name>
</gene>
<evidence type="ECO:0008006" key="4">
    <source>
        <dbReference type="Google" id="ProtNLM"/>
    </source>
</evidence>
<dbReference type="RefSeq" id="WP_191195559.1">
    <property type="nucleotide sequence ID" value="NZ_JACXYZ010000002.1"/>
</dbReference>
<keyword evidence="3" id="KW-1185">Reference proteome</keyword>
<protein>
    <recommendedName>
        <fullName evidence="4">Baseplate assembly protein</fullName>
    </recommendedName>
</protein>
<evidence type="ECO:0000313" key="2">
    <source>
        <dbReference type="EMBL" id="MBD3925673.1"/>
    </source>
</evidence>
<dbReference type="Proteomes" id="UP000618818">
    <property type="component" value="Unassembled WGS sequence"/>
</dbReference>
<dbReference type="EMBL" id="JACXYZ010000002">
    <property type="protein sequence ID" value="MBD3925673.1"/>
    <property type="molecule type" value="Genomic_DNA"/>
</dbReference>